<keyword evidence="5 13" id="KW-0436">Ligase</keyword>
<feature type="short sequence motif" description="'HIGH' region" evidence="13">
    <location>
        <begin position="29"/>
        <end position="39"/>
    </location>
</feature>
<comment type="subunit">
    <text evidence="3 13">Monomer.</text>
</comment>
<proteinExistence type="inferred from homology"/>
<protein>
    <recommendedName>
        <fullName evidence="13">Cysteine--tRNA ligase</fullName>
        <ecNumber evidence="13">6.1.1.16</ecNumber>
    </recommendedName>
    <alternativeName>
        <fullName evidence="13">Cysteinyl-tRNA synthetase</fullName>
        <shortName evidence="13">CysRS</shortName>
    </alternativeName>
</protein>
<dbReference type="GO" id="GO:0006423">
    <property type="term" value="P:cysteinyl-tRNA aminoacylation"/>
    <property type="evidence" value="ECO:0007669"/>
    <property type="project" value="UniProtKB-UniRule"/>
</dbReference>
<name>A0A9D3AXJ0_9FIRM</name>
<evidence type="ECO:0000256" key="10">
    <source>
        <dbReference type="ARBA" id="ARBA00022917"/>
    </source>
</evidence>
<dbReference type="PANTHER" id="PTHR10890">
    <property type="entry name" value="CYSTEINYL-TRNA SYNTHETASE"/>
    <property type="match status" value="1"/>
</dbReference>
<dbReference type="GO" id="GO:0004817">
    <property type="term" value="F:cysteine-tRNA ligase activity"/>
    <property type="evidence" value="ECO:0007669"/>
    <property type="project" value="UniProtKB-UniRule"/>
</dbReference>
<dbReference type="Pfam" id="PF23493">
    <property type="entry name" value="CysS_C"/>
    <property type="match status" value="1"/>
</dbReference>
<evidence type="ECO:0000256" key="6">
    <source>
        <dbReference type="ARBA" id="ARBA00022723"/>
    </source>
</evidence>
<dbReference type="InterPro" id="IPR015803">
    <property type="entry name" value="Cys-tRNA-ligase"/>
</dbReference>
<evidence type="ECO:0000256" key="12">
    <source>
        <dbReference type="ARBA" id="ARBA00047398"/>
    </source>
</evidence>
<comment type="subcellular location">
    <subcellularLocation>
        <location evidence="1 13">Cytoplasm</location>
    </subcellularLocation>
</comment>
<keyword evidence="6 13" id="KW-0479">Metal-binding</keyword>
<evidence type="ECO:0000313" key="16">
    <source>
        <dbReference type="Proteomes" id="UP000798488"/>
    </source>
</evidence>
<evidence type="ECO:0000256" key="3">
    <source>
        <dbReference type="ARBA" id="ARBA00011245"/>
    </source>
</evidence>
<accession>A0A9D3AXJ0</accession>
<evidence type="ECO:0000256" key="2">
    <source>
        <dbReference type="ARBA" id="ARBA00005594"/>
    </source>
</evidence>
<dbReference type="SUPFAM" id="SSF52374">
    <property type="entry name" value="Nucleotidylyl transferase"/>
    <property type="match status" value="1"/>
</dbReference>
<dbReference type="HAMAP" id="MF_00041">
    <property type="entry name" value="Cys_tRNA_synth"/>
    <property type="match status" value="1"/>
</dbReference>
<dbReference type="InterPro" id="IPR015273">
    <property type="entry name" value="Cys-tRNA-synt_Ia_DALR"/>
</dbReference>
<evidence type="ECO:0000256" key="9">
    <source>
        <dbReference type="ARBA" id="ARBA00022840"/>
    </source>
</evidence>
<feature type="short sequence motif" description="'KMSKS' region" evidence="13">
    <location>
        <begin position="264"/>
        <end position="268"/>
    </location>
</feature>
<dbReference type="CDD" id="cd00672">
    <property type="entry name" value="CysRS_core"/>
    <property type="match status" value="1"/>
</dbReference>
<dbReference type="Pfam" id="PF01406">
    <property type="entry name" value="tRNA-synt_1e"/>
    <property type="match status" value="1"/>
</dbReference>
<dbReference type="AlphaFoldDB" id="A0A9D3AXJ0"/>
<evidence type="ECO:0000259" key="14">
    <source>
        <dbReference type="SMART" id="SM00840"/>
    </source>
</evidence>
<dbReference type="InterPro" id="IPR032678">
    <property type="entry name" value="tRNA-synt_1_cat_dom"/>
</dbReference>
<evidence type="ECO:0000256" key="5">
    <source>
        <dbReference type="ARBA" id="ARBA00022598"/>
    </source>
</evidence>
<sequence length="485" mass="55840">MRIYNTMTRKKEEFIPREQGKVSIYVCGPTTYNYIHLGNARPLVFFDTVRRYFKYRGFNVLYVQNFTDIDDKIITRAREEGDEPLALAERYIGEYFKDADALNVLRADVHPKVSGHITEIIELIKTLLDKGYAYVVDGDVYYNVRQFTGYGKLSGRTLEDMQAGARVEVDVRKIDPMDFALWKSAKPSEPAWESPWGKGRPGWHIECSAMALKYLGLNFDIHGGGFDLIFPHHENEIAQTEAATGQSFARYWMHNGFITINQEKMSKSLGNFFLVRDILSKFTSEVVRFYLLGTHYRSPLDFDDEKLTSAQRGLERIKTSMRLLDEALAGREVDDEARPDPLLVTRLEKIHIEFDKAMEDDFNTALAIGLMFDLAREVNSYLQRNDYPNLAERMAALQKARQMFAQYNSVLGIFKTNAAGDTLLDNQETGDEGLVQNLLDLLIEIRQKARQKKDWPTADHLRDRLRELGIALEDTPDGVRWKRLS</sequence>
<dbReference type="FunFam" id="3.40.50.620:FF:000009">
    <property type="entry name" value="Cysteine--tRNA ligase"/>
    <property type="match status" value="1"/>
</dbReference>
<dbReference type="GO" id="GO:0005829">
    <property type="term" value="C:cytosol"/>
    <property type="evidence" value="ECO:0007669"/>
    <property type="project" value="TreeGrafter"/>
</dbReference>
<dbReference type="InterPro" id="IPR009080">
    <property type="entry name" value="tRNAsynth_Ia_anticodon-bd"/>
</dbReference>
<feature type="binding site" evidence="13">
    <location>
        <position position="207"/>
    </location>
    <ligand>
        <name>Zn(2+)</name>
        <dbReference type="ChEBI" id="CHEBI:29105"/>
    </ligand>
</feature>
<comment type="cofactor">
    <cofactor evidence="13">
        <name>Zn(2+)</name>
        <dbReference type="ChEBI" id="CHEBI:29105"/>
    </cofactor>
    <text evidence="13">Binds 1 zinc ion per subunit.</text>
</comment>
<comment type="similarity">
    <text evidence="2 13">Belongs to the class-I aminoacyl-tRNA synthetase family.</text>
</comment>
<keyword evidence="9 13" id="KW-0067">ATP-binding</keyword>
<feature type="domain" description="Cysteinyl-tRNA synthetase class Ia DALR" evidence="14">
    <location>
        <begin position="353"/>
        <end position="424"/>
    </location>
</feature>
<keyword evidence="10 13" id="KW-0648">Protein biosynthesis</keyword>
<evidence type="ECO:0000256" key="4">
    <source>
        <dbReference type="ARBA" id="ARBA00022490"/>
    </source>
</evidence>
<dbReference type="GO" id="GO:0008270">
    <property type="term" value="F:zinc ion binding"/>
    <property type="evidence" value="ECO:0007669"/>
    <property type="project" value="UniProtKB-UniRule"/>
</dbReference>
<dbReference type="InterPro" id="IPR024909">
    <property type="entry name" value="Cys-tRNA/MSH_ligase"/>
</dbReference>
<evidence type="ECO:0000313" key="15">
    <source>
        <dbReference type="EMBL" id="KAF1083774.1"/>
    </source>
</evidence>
<dbReference type="InterPro" id="IPR014729">
    <property type="entry name" value="Rossmann-like_a/b/a_fold"/>
</dbReference>
<comment type="catalytic activity">
    <reaction evidence="12 13">
        <text>tRNA(Cys) + L-cysteine + ATP = L-cysteinyl-tRNA(Cys) + AMP + diphosphate</text>
        <dbReference type="Rhea" id="RHEA:17773"/>
        <dbReference type="Rhea" id="RHEA-COMP:9661"/>
        <dbReference type="Rhea" id="RHEA-COMP:9679"/>
        <dbReference type="ChEBI" id="CHEBI:30616"/>
        <dbReference type="ChEBI" id="CHEBI:33019"/>
        <dbReference type="ChEBI" id="CHEBI:35235"/>
        <dbReference type="ChEBI" id="CHEBI:78442"/>
        <dbReference type="ChEBI" id="CHEBI:78517"/>
        <dbReference type="ChEBI" id="CHEBI:456215"/>
        <dbReference type="EC" id="6.1.1.16"/>
    </reaction>
</comment>
<keyword evidence="7 13" id="KW-0547">Nucleotide-binding</keyword>
<dbReference type="EC" id="6.1.1.16" evidence="13"/>
<reference evidence="15" key="1">
    <citation type="submission" date="2016-02" db="EMBL/GenBank/DDBJ databases">
        <title>Draft Genome Sequence of Sporotomaculum syntrophicum Strain FB, a Syntrophic Benzoate Degrader.</title>
        <authorList>
            <person name="Nobu M.K."/>
            <person name="Narihiro T."/>
            <person name="Qiu Y.-L."/>
            <person name="Ohashi A."/>
            <person name="Liu W.-T."/>
            <person name="Yuji S."/>
        </authorList>
    </citation>
    <scope>NUCLEOTIDE SEQUENCE</scope>
    <source>
        <strain evidence="15">FB</strain>
    </source>
</reference>
<dbReference type="Gene3D" id="3.40.50.620">
    <property type="entry name" value="HUPs"/>
    <property type="match status" value="1"/>
</dbReference>
<comment type="caution">
    <text evidence="15">The sequence shown here is derived from an EMBL/GenBank/DDBJ whole genome shotgun (WGS) entry which is preliminary data.</text>
</comment>
<feature type="binding site" evidence="13">
    <location>
        <position position="267"/>
    </location>
    <ligand>
        <name>ATP</name>
        <dbReference type="ChEBI" id="CHEBI:30616"/>
    </ligand>
</feature>
<feature type="binding site" evidence="13">
    <location>
        <position position="27"/>
    </location>
    <ligand>
        <name>Zn(2+)</name>
        <dbReference type="ChEBI" id="CHEBI:29105"/>
    </ligand>
</feature>
<keyword evidence="11 13" id="KW-0030">Aminoacyl-tRNA synthetase</keyword>
<evidence type="ECO:0000256" key="1">
    <source>
        <dbReference type="ARBA" id="ARBA00004496"/>
    </source>
</evidence>
<dbReference type="NCBIfam" id="TIGR00435">
    <property type="entry name" value="cysS"/>
    <property type="match status" value="1"/>
</dbReference>
<evidence type="ECO:0000256" key="8">
    <source>
        <dbReference type="ARBA" id="ARBA00022833"/>
    </source>
</evidence>
<dbReference type="PRINTS" id="PR00983">
    <property type="entry name" value="TRNASYNTHCYS"/>
</dbReference>
<dbReference type="OrthoDB" id="9815130at2"/>
<dbReference type="RefSeq" id="WP_161823305.1">
    <property type="nucleotide sequence ID" value="NZ_LSRS01000010.1"/>
</dbReference>
<dbReference type="SUPFAM" id="SSF47323">
    <property type="entry name" value="Anticodon-binding domain of a subclass of class I aminoacyl-tRNA synthetases"/>
    <property type="match status" value="1"/>
</dbReference>
<evidence type="ECO:0000256" key="13">
    <source>
        <dbReference type="HAMAP-Rule" id="MF_00041"/>
    </source>
</evidence>
<evidence type="ECO:0000256" key="11">
    <source>
        <dbReference type="ARBA" id="ARBA00023146"/>
    </source>
</evidence>
<evidence type="ECO:0000256" key="7">
    <source>
        <dbReference type="ARBA" id="ARBA00022741"/>
    </source>
</evidence>
<dbReference type="InterPro" id="IPR056411">
    <property type="entry name" value="CysS_C"/>
</dbReference>
<keyword evidence="4 13" id="KW-0963">Cytoplasm</keyword>
<keyword evidence="8 13" id="KW-0862">Zinc</keyword>
<dbReference type="EMBL" id="LSRS01000010">
    <property type="protein sequence ID" value="KAF1083774.1"/>
    <property type="molecule type" value="Genomic_DNA"/>
</dbReference>
<dbReference type="GO" id="GO:0005524">
    <property type="term" value="F:ATP binding"/>
    <property type="evidence" value="ECO:0007669"/>
    <property type="project" value="UniProtKB-UniRule"/>
</dbReference>
<feature type="binding site" evidence="13">
    <location>
        <position position="236"/>
    </location>
    <ligand>
        <name>Zn(2+)</name>
        <dbReference type="ChEBI" id="CHEBI:29105"/>
    </ligand>
</feature>
<dbReference type="Gene3D" id="1.20.120.1910">
    <property type="entry name" value="Cysteine-tRNA ligase, C-terminal anti-codon recognition domain"/>
    <property type="match status" value="1"/>
</dbReference>
<keyword evidence="16" id="KW-1185">Reference proteome</keyword>
<dbReference type="PANTHER" id="PTHR10890:SF3">
    <property type="entry name" value="CYSTEINE--TRNA LIGASE, CYTOPLASMIC"/>
    <property type="match status" value="1"/>
</dbReference>
<dbReference type="Proteomes" id="UP000798488">
    <property type="component" value="Unassembled WGS sequence"/>
</dbReference>
<dbReference type="Pfam" id="PF09190">
    <property type="entry name" value="DALR_2"/>
    <property type="match status" value="1"/>
</dbReference>
<feature type="binding site" evidence="13">
    <location>
        <position position="232"/>
    </location>
    <ligand>
        <name>Zn(2+)</name>
        <dbReference type="ChEBI" id="CHEBI:29105"/>
    </ligand>
</feature>
<dbReference type="SMART" id="SM00840">
    <property type="entry name" value="DALR_2"/>
    <property type="match status" value="1"/>
</dbReference>
<gene>
    <name evidence="13 15" type="primary">cysS</name>
    <name evidence="15" type="ORF">SPSYN_03045</name>
</gene>
<organism evidence="15 16">
    <name type="scientific">Sporotomaculum syntrophicum</name>
    <dbReference type="NCBI Taxonomy" id="182264"/>
    <lineage>
        <taxon>Bacteria</taxon>
        <taxon>Bacillati</taxon>
        <taxon>Bacillota</taxon>
        <taxon>Clostridia</taxon>
        <taxon>Eubacteriales</taxon>
        <taxon>Desulfallaceae</taxon>
        <taxon>Sporotomaculum</taxon>
    </lineage>
</organism>